<dbReference type="SUPFAM" id="SSF140453">
    <property type="entry name" value="EsxAB dimer-like"/>
    <property type="match status" value="1"/>
</dbReference>
<feature type="region of interest" description="Disordered" evidence="1">
    <location>
        <begin position="22"/>
        <end position="75"/>
    </location>
</feature>
<evidence type="ECO:0000313" key="2">
    <source>
        <dbReference type="EMBL" id="KAA1427211.1"/>
    </source>
</evidence>
<feature type="compositionally biased region" description="Basic and acidic residues" evidence="1">
    <location>
        <begin position="41"/>
        <end position="54"/>
    </location>
</feature>
<keyword evidence="3" id="KW-1185">Reference proteome</keyword>
<dbReference type="EMBL" id="VUJW01000003">
    <property type="protein sequence ID" value="KAA1427211.1"/>
    <property type="molecule type" value="Genomic_DNA"/>
</dbReference>
<dbReference type="InterPro" id="IPR036689">
    <property type="entry name" value="ESAT-6-like_sf"/>
</dbReference>
<dbReference type="InterPro" id="IPR010310">
    <property type="entry name" value="T7SS_ESAT-6-like"/>
</dbReference>
<accession>A0A5B1M3A2</accession>
<proteinExistence type="predicted"/>
<protein>
    <submittedName>
        <fullName evidence="2">WXG100 family type VII secretion target</fullName>
    </submittedName>
</protein>
<reference evidence="2 3" key="1">
    <citation type="submission" date="2019-09" db="EMBL/GenBank/DDBJ databases">
        <title>Nocardioides panacisoli sp. nov., isolated from the soil of a ginseng field.</title>
        <authorList>
            <person name="Cho C."/>
        </authorList>
    </citation>
    <scope>NUCLEOTIDE SEQUENCE [LARGE SCALE GENOMIC DNA]</scope>
    <source>
        <strain evidence="2 3">BN140041</strain>
    </source>
</reference>
<evidence type="ECO:0000256" key="1">
    <source>
        <dbReference type="SAM" id="MobiDB-lite"/>
    </source>
</evidence>
<evidence type="ECO:0000313" key="3">
    <source>
        <dbReference type="Proteomes" id="UP000324351"/>
    </source>
</evidence>
<sequence>MPLSSFRDVPRFRETRLLGSALRRNPCTPSDDVRTTQVASEVREGGPRQHDMRGPRHFRDRCLPHHSPGRPVRVSVSTRPQEFDMAGPDGSISIDHGSIEAQARNLGDLKNELENAVQTTSGQIQSLYDSGAFKGLSGSSFQEIFARWHKEGQDLFAVIDEFVTYLGKASSAFSEVDQAFTIKL</sequence>
<dbReference type="Proteomes" id="UP000324351">
    <property type="component" value="Unassembled WGS sequence"/>
</dbReference>
<dbReference type="Pfam" id="PF06013">
    <property type="entry name" value="WXG100"/>
    <property type="match status" value="1"/>
</dbReference>
<dbReference type="Gene3D" id="1.10.287.1060">
    <property type="entry name" value="ESAT-6-like"/>
    <property type="match status" value="1"/>
</dbReference>
<comment type="caution">
    <text evidence="2">The sequence shown here is derived from an EMBL/GenBank/DDBJ whole genome shotgun (WGS) entry which is preliminary data.</text>
</comment>
<reference evidence="2 3" key="2">
    <citation type="submission" date="2019-09" db="EMBL/GenBank/DDBJ databases">
        <authorList>
            <person name="Jin C."/>
        </authorList>
    </citation>
    <scope>NUCLEOTIDE SEQUENCE [LARGE SCALE GENOMIC DNA]</scope>
    <source>
        <strain evidence="2 3">BN140041</strain>
    </source>
</reference>
<name>A0A5B1M3A2_9ACTN</name>
<dbReference type="AlphaFoldDB" id="A0A5B1M3A2"/>
<gene>
    <name evidence="2" type="ORF">F0U47_06815</name>
</gene>
<organism evidence="2 3">
    <name type="scientific">Nocardioides antri</name>
    <dbReference type="NCBI Taxonomy" id="2607659"/>
    <lineage>
        <taxon>Bacteria</taxon>
        <taxon>Bacillati</taxon>
        <taxon>Actinomycetota</taxon>
        <taxon>Actinomycetes</taxon>
        <taxon>Propionibacteriales</taxon>
        <taxon>Nocardioidaceae</taxon>
        <taxon>Nocardioides</taxon>
    </lineage>
</organism>